<dbReference type="RefSeq" id="WP_077423301.1">
    <property type="nucleotide sequence ID" value="NZ_MLHQ01000010.1"/>
</dbReference>
<dbReference type="Proteomes" id="UP000188602">
    <property type="component" value="Unassembled WGS sequence"/>
</dbReference>
<name>A0A1V3JQX0_9PAST</name>
<evidence type="ECO:0000259" key="15">
    <source>
        <dbReference type="PROSITE" id="PS50110"/>
    </source>
</evidence>
<dbReference type="Gene3D" id="1.10.10.10">
    <property type="entry name" value="Winged helix-like DNA-binding domain superfamily/Winged helix DNA-binding domain"/>
    <property type="match status" value="1"/>
</dbReference>
<dbReference type="OrthoDB" id="9802426at2"/>
<dbReference type="InterPro" id="IPR036388">
    <property type="entry name" value="WH-like_DNA-bd_sf"/>
</dbReference>
<feature type="modified residue" description="4-aspartylphosphate" evidence="13">
    <location>
        <position position="54"/>
    </location>
</feature>
<evidence type="ECO:0000256" key="11">
    <source>
        <dbReference type="ARBA" id="ARBA00023163"/>
    </source>
</evidence>
<dbReference type="InterPro" id="IPR016032">
    <property type="entry name" value="Sig_transdc_resp-reg_C-effctor"/>
</dbReference>
<dbReference type="InterPro" id="IPR001789">
    <property type="entry name" value="Sig_transdc_resp-reg_receiver"/>
</dbReference>
<evidence type="ECO:0000313" key="18">
    <source>
        <dbReference type="Proteomes" id="UP000188602"/>
    </source>
</evidence>
<dbReference type="InterPro" id="IPR001867">
    <property type="entry name" value="OmpR/PhoB-type_DNA-bd"/>
</dbReference>
<dbReference type="SMART" id="SM00448">
    <property type="entry name" value="REC"/>
    <property type="match status" value="1"/>
</dbReference>
<evidence type="ECO:0000256" key="4">
    <source>
        <dbReference type="ARBA" id="ARBA00022490"/>
    </source>
</evidence>
<dbReference type="Pfam" id="PF00486">
    <property type="entry name" value="Trans_reg_C"/>
    <property type="match status" value="1"/>
</dbReference>
<evidence type="ECO:0000256" key="6">
    <source>
        <dbReference type="ARBA" id="ARBA00022592"/>
    </source>
</evidence>
<dbReference type="FunFam" id="3.40.50.2300:FF:000001">
    <property type="entry name" value="DNA-binding response regulator PhoB"/>
    <property type="match status" value="1"/>
</dbReference>
<dbReference type="CDD" id="cd00383">
    <property type="entry name" value="trans_reg_C"/>
    <property type="match status" value="1"/>
</dbReference>
<dbReference type="STRING" id="1907939.BKL49_03775"/>
<protein>
    <recommendedName>
        <fullName evidence="2">Phosphate regulon transcriptional regulatory protein PhoB</fullName>
    </recommendedName>
</protein>
<accession>A0A1V3JQX0</accession>
<sequence length="230" mass="26504">MSKANILVIEDETSIMTLIQFTLEHAGFDVRCAENIRQARKLINEQLPELILLDWMLPDISGIEFIKELRANNRTQYLPIILLTARADETDKEQGLNIGADDYVTKPFSPRELIARVKAFLRRHHPHKTEQLIEVKGLSLDPVNKVVVGNGITLGLGATEFRLLHFFITHPNRLYSRSQLLDFVWGDHIFMEERTIDVHIRRLRQALEPAKLEGLLQTIRGSGYRFNVEN</sequence>
<evidence type="ECO:0000259" key="16">
    <source>
        <dbReference type="PROSITE" id="PS51755"/>
    </source>
</evidence>
<feature type="domain" description="OmpR/PhoB-type" evidence="16">
    <location>
        <begin position="130"/>
        <end position="228"/>
    </location>
</feature>
<dbReference type="SMART" id="SM00862">
    <property type="entry name" value="Trans_reg_C"/>
    <property type="match status" value="1"/>
</dbReference>
<keyword evidence="18" id="KW-1185">Reference proteome</keyword>
<evidence type="ECO:0000256" key="3">
    <source>
        <dbReference type="ARBA" id="ARBA00022448"/>
    </source>
</evidence>
<dbReference type="EMBL" id="MLHQ01000010">
    <property type="protein sequence ID" value="OOF59207.1"/>
    <property type="molecule type" value="Genomic_DNA"/>
</dbReference>
<dbReference type="GO" id="GO:0006355">
    <property type="term" value="P:regulation of DNA-templated transcription"/>
    <property type="evidence" value="ECO:0007669"/>
    <property type="project" value="InterPro"/>
</dbReference>
<organism evidence="17 18">
    <name type="scientific">Rodentibacter myodis</name>
    <dbReference type="NCBI Taxonomy" id="1907939"/>
    <lineage>
        <taxon>Bacteria</taxon>
        <taxon>Pseudomonadati</taxon>
        <taxon>Pseudomonadota</taxon>
        <taxon>Gammaproteobacteria</taxon>
        <taxon>Pasteurellales</taxon>
        <taxon>Pasteurellaceae</taxon>
        <taxon>Rodentibacter</taxon>
    </lineage>
</organism>
<dbReference type="GO" id="GO:0000156">
    <property type="term" value="F:phosphorelay response regulator activity"/>
    <property type="evidence" value="ECO:0007669"/>
    <property type="project" value="InterPro"/>
</dbReference>
<dbReference type="PROSITE" id="PS51755">
    <property type="entry name" value="OMPR_PHOB"/>
    <property type="match status" value="1"/>
</dbReference>
<keyword evidence="10" id="KW-0010">Activator</keyword>
<dbReference type="Pfam" id="PF00072">
    <property type="entry name" value="Response_reg"/>
    <property type="match status" value="1"/>
</dbReference>
<dbReference type="GO" id="GO:0006817">
    <property type="term" value="P:phosphate ion transport"/>
    <property type="evidence" value="ECO:0007669"/>
    <property type="project" value="UniProtKB-KW"/>
</dbReference>
<keyword evidence="6" id="KW-0592">Phosphate transport</keyword>
<evidence type="ECO:0000256" key="5">
    <source>
        <dbReference type="ARBA" id="ARBA00022553"/>
    </source>
</evidence>
<reference evidence="17 18" key="1">
    <citation type="submission" date="2016-10" db="EMBL/GenBank/DDBJ databases">
        <title>Rodentibacter gen. nov. and new species.</title>
        <authorList>
            <person name="Christensen H."/>
        </authorList>
    </citation>
    <scope>NUCLEOTIDE SEQUENCE [LARGE SCALE GENOMIC DNA]</scope>
    <source>
        <strain evidence="17 18">Ac151</strain>
    </source>
</reference>
<feature type="domain" description="Response regulatory" evidence="15">
    <location>
        <begin position="5"/>
        <end position="121"/>
    </location>
</feature>
<dbReference type="FunFam" id="1.10.10.10:FF:000011">
    <property type="entry name" value="Phosphate regulon transcriptional regulator PhoB"/>
    <property type="match status" value="1"/>
</dbReference>
<keyword evidence="7" id="KW-0902">Two-component regulatory system</keyword>
<dbReference type="NCBIfam" id="TIGR02154">
    <property type="entry name" value="PhoB"/>
    <property type="match status" value="1"/>
</dbReference>
<evidence type="ECO:0000256" key="9">
    <source>
        <dbReference type="ARBA" id="ARBA00023125"/>
    </source>
</evidence>
<proteinExistence type="predicted"/>
<dbReference type="InterPro" id="IPR011006">
    <property type="entry name" value="CheY-like_superfamily"/>
</dbReference>
<dbReference type="CDD" id="cd17618">
    <property type="entry name" value="REC_OmpR_PhoB"/>
    <property type="match status" value="1"/>
</dbReference>
<dbReference type="InterPro" id="IPR039420">
    <property type="entry name" value="WalR-like"/>
</dbReference>
<comment type="caution">
    <text evidence="17">The sequence shown here is derived from an EMBL/GenBank/DDBJ whole genome shotgun (WGS) entry which is preliminary data.</text>
</comment>
<dbReference type="SUPFAM" id="SSF52172">
    <property type="entry name" value="CheY-like"/>
    <property type="match status" value="1"/>
</dbReference>
<dbReference type="Gene3D" id="3.40.50.2300">
    <property type="match status" value="1"/>
</dbReference>
<dbReference type="PROSITE" id="PS50110">
    <property type="entry name" value="RESPONSE_REGULATORY"/>
    <property type="match status" value="1"/>
</dbReference>
<dbReference type="AlphaFoldDB" id="A0A1V3JQX0"/>
<dbReference type="InterPro" id="IPR011879">
    <property type="entry name" value="Sig_transdc_resp-reg_PhoB"/>
</dbReference>
<comment type="function">
    <text evidence="12">This protein is a positive regulator for the phosphate regulon. Transcription of this operon is positively regulated by PhoB and PhoR when phosphate is limited.</text>
</comment>
<comment type="subcellular location">
    <subcellularLocation>
        <location evidence="1">Cytoplasm</location>
    </subcellularLocation>
</comment>
<evidence type="ECO:0000256" key="14">
    <source>
        <dbReference type="PROSITE-ProRule" id="PRU01091"/>
    </source>
</evidence>
<keyword evidence="8" id="KW-0805">Transcription regulation</keyword>
<keyword evidence="5 13" id="KW-0597">Phosphoprotein</keyword>
<dbReference type="Gene3D" id="6.10.250.690">
    <property type="match status" value="1"/>
</dbReference>
<evidence type="ECO:0000256" key="7">
    <source>
        <dbReference type="ARBA" id="ARBA00023012"/>
    </source>
</evidence>
<evidence type="ECO:0000256" key="1">
    <source>
        <dbReference type="ARBA" id="ARBA00004496"/>
    </source>
</evidence>
<keyword evidence="9 14" id="KW-0238">DNA-binding</keyword>
<evidence type="ECO:0000256" key="13">
    <source>
        <dbReference type="PROSITE-ProRule" id="PRU00169"/>
    </source>
</evidence>
<dbReference type="GO" id="GO:0000976">
    <property type="term" value="F:transcription cis-regulatory region binding"/>
    <property type="evidence" value="ECO:0007669"/>
    <property type="project" value="TreeGrafter"/>
</dbReference>
<gene>
    <name evidence="17" type="ORF">BKL49_03775</name>
</gene>
<dbReference type="PANTHER" id="PTHR48111">
    <property type="entry name" value="REGULATOR OF RPOS"/>
    <property type="match status" value="1"/>
</dbReference>
<dbReference type="PANTHER" id="PTHR48111:SF40">
    <property type="entry name" value="PHOSPHATE REGULON TRANSCRIPTIONAL REGULATORY PROTEIN PHOB"/>
    <property type="match status" value="1"/>
</dbReference>
<evidence type="ECO:0000256" key="12">
    <source>
        <dbReference type="ARBA" id="ARBA00024735"/>
    </source>
</evidence>
<dbReference type="GO" id="GO:0005829">
    <property type="term" value="C:cytosol"/>
    <property type="evidence" value="ECO:0007669"/>
    <property type="project" value="TreeGrafter"/>
</dbReference>
<evidence type="ECO:0000256" key="10">
    <source>
        <dbReference type="ARBA" id="ARBA00023159"/>
    </source>
</evidence>
<keyword evidence="11" id="KW-0804">Transcription</keyword>
<dbReference type="SUPFAM" id="SSF46894">
    <property type="entry name" value="C-terminal effector domain of the bipartite response regulators"/>
    <property type="match status" value="1"/>
</dbReference>
<keyword evidence="4" id="KW-0963">Cytoplasm</keyword>
<evidence type="ECO:0000256" key="8">
    <source>
        <dbReference type="ARBA" id="ARBA00023015"/>
    </source>
</evidence>
<keyword evidence="3" id="KW-0813">Transport</keyword>
<evidence type="ECO:0000256" key="2">
    <source>
        <dbReference type="ARBA" id="ARBA00013332"/>
    </source>
</evidence>
<evidence type="ECO:0000313" key="17">
    <source>
        <dbReference type="EMBL" id="OOF59207.1"/>
    </source>
</evidence>
<feature type="DNA-binding region" description="OmpR/PhoB-type" evidence="14">
    <location>
        <begin position="130"/>
        <end position="228"/>
    </location>
</feature>
<dbReference type="GO" id="GO:0032993">
    <property type="term" value="C:protein-DNA complex"/>
    <property type="evidence" value="ECO:0007669"/>
    <property type="project" value="TreeGrafter"/>
</dbReference>